<dbReference type="SUPFAM" id="SSF52821">
    <property type="entry name" value="Rhodanese/Cell cycle control phosphatase"/>
    <property type="match status" value="1"/>
</dbReference>
<feature type="domain" description="Rhodanese" evidence="1">
    <location>
        <begin position="22"/>
        <end position="123"/>
    </location>
</feature>
<dbReference type="GO" id="GO:0005739">
    <property type="term" value="C:mitochondrion"/>
    <property type="evidence" value="ECO:0007669"/>
    <property type="project" value="TreeGrafter"/>
</dbReference>
<gene>
    <name evidence="2" type="ORF">AYI70_g2101</name>
</gene>
<dbReference type="GO" id="GO:0004792">
    <property type="term" value="F:thiosulfate-cyanide sulfurtransferase activity"/>
    <property type="evidence" value="ECO:0007669"/>
    <property type="project" value="TreeGrafter"/>
</dbReference>
<keyword evidence="2" id="KW-0808">Transferase</keyword>
<proteinExistence type="predicted"/>
<dbReference type="SMART" id="SM00450">
    <property type="entry name" value="RHOD"/>
    <property type="match status" value="1"/>
</dbReference>
<dbReference type="AlphaFoldDB" id="A0A1R1Y9Q9"/>
<dbReference type="PANTHER" id="PTHR44086:SF10">
    <property type="entry name" value="THIOSULFATE SULFURTRANSFERASE_RHODANESE-LIKE DOMAIN-CONTAINING PROTEIN 3"/>
    <property type="match status" value="1"/>
</dbReference>
<comment type="caution">
    <text evidence="2">The sequence shown here is derived from an EMBL/GenBank/DDBJ whole genome shotgun (WGS) entry which is preliminary data.</text>
</comment>
<dbReference type="InterPro" id="IPR001763">
    <property type="entry name" value="Rhodanese-like_dom"/>
</dbReference>
<organism evidence="2 3">
    <name type="scientific">Smittium culicis</name>
    <dbReference type="NCBI Taxonomy" id="133412"/>
    <lineage>
        <taxon>Eukaryota</taxon>
        <taxon>Fungi</taxon>
        <taxon>Fungi incertae sedis</taxon>
        <taxon>Zoopagomycota</taxon>
        <taxon>Kickxellomycotina</taxon>
        <taxon>Harpellomycetes</taxon>
        <taxon>Harpellales</taxon>
        <taxon>Legeriomycetaceae</taxon>
        <taxon>Smittium</taxon>
    </lineage>
</organism>
<dbReference type="OrthoDB" id="566238at2759"/>
<name>A0A1R1Y9Q9_9FUNG</name>
<protein>
    <submittedName>
        <fullName evidence="2">Thiosulfate sulfurtransferase/rhodanese-like domain-containing protein 1</fullName>
    </submittedName>
</protein>
<dbReference type="InterPro" id="IPR036873">
    <property type="entry name" value="Rhodanese-like_dom_sf"/>
</dbReference>
<keyword evidence="3" id="KW-1185">Reference proteome</keyword>
<dbReference type="Pfam" id="PF00581">
    <property type="entry name" value="Rhodanese"/>
    <property type="match status" value="1"/>
</dbReference>
<evidence type="ECO:0000313" key="2">
    <source>
        <dbReference type="EMBL" id="OMJ23679.1"/>
    </source>
</evidence>
<reference evidence="2 3" key="1">
    <citation type="submission" date="2017-01" db="EMBL/GenBank/DDBJ databases">
        <authorList>
            <person name="Mah S.A."/>
            <person name="Swanson W.J."/>
            <person name="Moy G.W."/>
            <person name="Vacquier V.D."/>
        </authorList>
    </citation>
    <scope>NUCLEOTIDE SEQUENCE [LARGE SCALE GENOMIC DNA]</scope>
    <source>
        <strain evidence="2 3">GSMNP</strain>
    </source>
</reference>
<dbReference type="PROSITE" id="PS50206">
    <property type="entry name" value="RHODANESE_3"/>
    <property type="match status" value="1"/>
</dbReference>
<dbReference type="Gene3D" id="3.40.250.10">
    <property type="entry name" value="Rhodanese-like domain"/>
    <property type="match status" value="1"/>
</dbReference>
<accession>A0A1R1Y9Q9</accession>
<dbReference type="STRING" id="133412.A0A1R1Y9Q9"/>
<sequence>MAQQFSAKTVTIDEMKHIVAESDSNAVLVDVRSKEDYANGHIPNAINVPYVEFAEAMQMEPHNFATTYGFEHPTTAKSAQKIILYCGGGTKCHKSAAIANDFGLADKTLVYANGYREYSRLEKN</sequence>
<evidence type="ECO:0000313" key="3">
    <source>
        <dbReference type="Proteomes" id="UP000187283"/>
    </source>
</evidence>
<dbReference type="PANTHER" id="PTHR44086">
    <property type="entry name" value="THIOSULFATE SULFURTRANSFERASE RDL2, MITOCHONDRIAL-RELATED"/>
    <property type="match status" value="1"/>
</dbReference>
<dbReference type="Proteomes" id="UP000187283">
    <property type="component" value="Unassembled WGS sequence"/>
</dbReference>
<evidence type="ECO:0000259" key="1">
    <source>
        <dbReference type="PROSITE" id="PS50206"/>
    </source>
</evidence>
<dbReference type="EMBL" id="LSSN01000491">
    <property type="protein sequence ID" value="OMJ23679.1"/>
    <property type="molecule type" value="Genomic_DNA"/>
</dbReference>